<gene>
    <name evidence="9" type="ORF">SteCoe_31609</name>
</gene>
<evidence type="ECO:0000256" key="8">
    <source>
        <dbReference type="ARBA" id="ARBA00041348"/>
    </source>
</evidence>
<name>A0A1R2B0V4_9CILI</name>
<keyword evidence="4" id="KW-0560">Oxidoreductase</keyword>
<comment type="subunit">
    <text evidence="2">Homodimer.</text>
</comment>
<evidence type="ECO:0000256" key="7">
    <source>
        <dbReference type="ARBA" id="ARBA00039520"/>
    </source>
</evidence>
<dbReference type="Gene3D" id="3.40.50.720">
    <property type="entry name" value="NAD(P)-binding Rossmann-like Domain"/>
    <property type="match status" value="1"/>
</dbReference>
<protein>
    <recommendedName>
        <fullName evidence="7">Dihydropteridine reductase</fullName>
        <ecNumber evidence="6">1.5.1.34</ecNumber>
    </recommendedName>
    <alternativeName>
        <fullName evidence="8">Quinoid dihydropteridine reductase</fullName>
    </alternativeName>
</protein>
<keyword evidence="3" id="KW-0521">NADP</keyword>
<keyword evidence="5" id="KW-0783">Tetrahydrobiopterin biosynthesis</keyword>
<evidence type="ECO:0000256" key="4">
    <source>
        <dbReference type="ARBA" id="ARBA00023002"/>
    </source>
</evidence>
<dbReference type="GO" id="GO:0006729">
    <property type="term" value="P:tetrahydrobiopterin biosynthetic process"/>
    <property type="evidence" value="ECO:0007669"/>
    <property type="project" value="UniProtKB-KW"/>
</dbReference>
<dbReference type="GO" id="GO:0070402">
    <property type="term" value="F:NADPH binding"/>
    <property type="evidence" value="ECO:0007669"/>
    <property type="project" value="TreeGrafter"/>
</dbReference>
<accession>A0A1R2B0V4</accession>
<evidence type="ECO:0000256" key="3">
    <source>
        <dbReference type="ARBA" id="ARBA00022857"/>
    </source>
</evidence>
<dbReference type="GO" id="GO:0006559">
    <property type="term" value="P:L-phenylalanine catabolic process"/>
    <property type="evidence" value="ECO:0007669"/>
    <property type="project" value="TreeGrafter"/>
</dbReference>
<dbReference type="AlphaFoldDB" id="A0A1R2B0V4"/>
<dbReference type="GO" id="GO:0005737">
    <property type="term" value="C:cytoplasm"/>
    <property type="evidence" value="ECO:0007669"/>
    <property type="project" value="TreeGrafter"/>
</dbReference>
<dbReference type="EMBL" id="MPUH01001089">
    <property type="protein sequence ID" value="OMJ70423.1"/>
    <property type="molecule type" value="Genomic_DNA"/>
</dbReference>
<dbReference type="Proteomes" id="UP000187209">
    <property type="component" value="Unassembled WGS sequence"/>
</dbReference>
<keyword evidence="10" id="KW-1185">Reference proteome</keyword>
<dbReference type="GO" id="GO:0070404">
    <property type="term" value="F:NADH binding"/>
    <property type="evidence" value="ECO:0007669"/>
    <property type="project" value="TreeGrafter"/>
</dbReference>
<organism evidence="9 10">
    <name type="scientific">Stentor coeruleus</name>
    <dbReference type="NCBI Taxonomy" id="5963"/>
    <lineage>
        <taxon>Eukaryota</taxon>
        <taxon>Sar</taxon>
        <taxon>Alveolata</taxon>
        <taxon>Ciliophora</taxon>
        <taxon>Postciliodesmatophora</taxon>
        <taxon>Heterotrichea</taxon>
        <taxon>Heterotrichida</taxon>
        <taxon>Stentoridae</taxon>
        <taxon>Stentor</taxon>
    </lineage>
</organism>
<dbReference type="PANTHER" id="PTHR15104">
    <property type="entry name" value="DIHYDROPTERIDINE REDUCTASE"/>
    <property type="match status" value="1"/>
</dbReference>
<comment type="caution">
    <text evidence="9">The sequence shown here is derived from an EMBL/GenBank/DDBJ whole genome shotgun (WGS) entry which is preliminary data.</text>
</comment>
<comment type="similarity">
    <text evidence="1">Belongs to the short-chain dehydrogenases/reductases (SDR) family.</text>
</comment>
<reference evidence="9 10" key="1">
    <citation type="submission" date="2016-11" db="EMBL/GenBank/DDBJ databases">
        <title>The macronuclear genome of Stentor coeruleus: a giant cell with tiny introns.</title>
        <authorList>
            <person name="Slabodnick M."/>
            <person name="Ruby J.G."/>
            <person name="Reiff S.B."/>
            <person name="Swart E.C."/>
            <person name="Gosai S."/>
            <person name="Prabakaran S."/>
            <person name="Witkowska E."/>
            <person name="Larue G.E."/>
            <person name="Fisher S."/>
            <person name="Freeman R.M."/>
            <person name="Gunawardena J."/>
            <person name="Chu W."/>
            <person name="Stover N.A."/>
            <person name="Gregory B.D."/>
            <person name="Nowacki M."/>
            <person name="Derisi J."/>
            <person name="Roy S.W."/>
            <person name="Marshall W.F."/>
            <person name="Sood P."/>
        </authorList>
    </citation>
    <scope>NUCLEOTIDE SEQUENCE [LARGE SCALE GENOMIC DNA]</scope>
    <source>
        <strain evidence="9">WM001</strain>
    </source>
</reference>
<dbReference type="EC" id="1.5.1.34" evidence="6"/>
<dbReference type="OrthoDB" id="1204at2759"/>
<evidence type="ECO:0000313" key="10">
    <source>
        <dbReference type="Proteomes" id="UP000187209"/>
    </source>
</evidence>
<dbReference type="PANTHER" id="PTHR15104:SF0">
    <property type="entry name" value="DIHYDROPTERIDINE REDUCTASE"/>
    <property type="match status" value="1"/>
</dbReference>
<evidence type="ECO:0000256" key="2">
    <source>
        <dbReference type="ARBA" id="ARBA00011738"/>
    </source>
</evidence>
<dbReference type="FunFam" id="3.40.50.720:FF:000157">
    <property type="entry name" value="Quinoid dihydropteridine reductase"/>
    <property type="match status" value="1"/>
</dbReference>
<evidence type="ECO:0000256" key="5">
    <source>
        <dbReference type="ARBA" id="ARBA00023007"/>
    </source>
</evidence>
<dbReference type="GO" id="GO:0004155">
    <property type="term" value="F:6,7-dihydropteridine reductase activity"/>
    <property type="evidence" value="ECO:0007669"/>
    <property type="project" value="UniProtKB-EC"/>
</dbReference>
<evidence type="ECO:0000256" key="6">
    <source>
        <dbReference type="ARBA" id="ARBA00039153"/>
    </source>
</evidence>
<dbReference type="SUPFAM" id="SSF51735">
    <property type="entry name" value="NAD(P)-binding Rossmann-fold domains"/>
    <property type="match status" value="1"/>
</dbReference>
<evidence type="ECO:0000313" key="9">
    <source>
        <dbReference type="EMBL" id="OMJ70423.1"/>
    </source>
</evidence>
<proteinExistence type="inferred from homology"/>
<sequence length="238" mass="26459">MARFLRFWLSPSPQRALVIGGSGSLGSSVISVFKNHWETTNLDFIENKEANYNIVVSPADDTEKHLAQANEVLKGKYDMILSTAGGWCQGDIESANVFSQVEMMMRNNVYPSVLAGHLATKYATETGIIVLSGSLLVFKENTPSMLAYGICKTMVHNIALNLSTKQNLTSENRIICLVPDILNTEVNRESMPSADHTKWVSPMKIAEKLYEWGDGKNVPENGSFITFKLDKDVTIEYM</sequence>
<dbReference type="InterPro" id="IPR036291">
    <property type="entry name" value="NAD(P)-bd_dom_sf"/>
</dbReference>
<evidence type="ECO:0000256" key="1">
    <source>
        <dbReference type="ARBA" id="ARBA00006484"/>
    </source>
</evidence>